<name>A0A6I9T3T8_SESIN</name>
<accession>A0A6I9T3T8</accession>
<feature type="compositionally biased region" description="Gly residues" evidence="1">
    <location>
        <begin position="28"/>
        <end position="40"/>
    </location>
</feature>
<dbReference type="InParanoid" id="A0A6I9T3T8"/>
<dbReference type="RefSeq" id="XP_011074976.1">
    <property type="nucleotide sequence ID" value="XM_011076674.2"/>
</dbReference>
<dbReference type="GeneID" id="105159567"/>
<dbReference type="Proteomes" id="UP000504604">
    <property type="component" value="Linkage group LG3"/>
</dbReference>
<organism evidence="2 3">
    <name type="scientific">Sesamum indicum</name>
    <name type="common">Oriental sesame</name>
    <name type="synonym">Sesamum orientale</name>
    <dbReference type="NCBI Taxonomy" id="4182"/>
    <lineage>
        <taxon>Eukaryota</taxon>
        <taxon>Viridiplantae</taxon>
        <taxon>Streptophyta</taxon>
        <taxon>Embryophyta</taxon>
        <taxon>Tracheophyta</taxon>
        <taxon>Spermatophyta</taxon>
        <taxon>Magnoliopsida</taxon>
        <taxon>eudicotyledons</taxon>
        <taxon>Gunneridae</taxon>
        <taxon>Pentapetalae</taxon>
        <taxon>asterids</taxon>
        <taxon>lamiids</taxon>
        <taxon>Lamiales</taxon>
        <taxon>Pedaliaceae</taxon>
        <taxon>Sesamum</taxon>
    </lineage>
</organism>
<gene>
    <name evidence="3" type="primary">LOC105159567</name>
</gene>
<keyword evidence="2" id="KW-1185">Reference proteome</keyword>
<proteinExistence type="predicted"/>
<evidence type="ECO:0000256" key="1">
    <source>
        <dbReference type="SAM" id="MobiDB-lite"/>
    </source>
</evidence>
<sequence>MLFVSIDSCRGGIDILLDSGGSNDNFGGVSGNSGGGGGGNADNDDNSKGGLDGSEDQNGAAREVIGSRYISIVLHLHFTSIKSCFGIDSGSWTVCFSSWSDGFSLQEVREDLSD</sequence>
<dbReference type="AlphaFoldDB" id="A0A6I9T3T8"/>
<protein>
    <submittedName>
        <fullName evidence="3">Uncharacterized protein LOC105159567</fullName>
    </submittedName>
</protein>
<dbReference type="KEGG" id="sind:105159567"/>
<evidence type="ECO:0000313" key="2">
    <source>
        <dbReference type="Proteomes" id="UP000504604"/>
    </source>
</evidence>
<feature type="region of interest" description="Disordered" evidence="1">
    <location>
        <begin position="19"/>
        <end position="58"/>
    </location>
</feature>
<reference evidence="3" key="1">
    <citation type="submission" date="2025-08" db="UniProtKB">
        <authorList>
            <consortium name="RefSeq"/>
        </authorList>
    </citation>
    <scope>IDENTIFICATION</scope>
</reference>
<evidence type="ECO:0000313" key="3">
    <source>
        <dbReference type="RefSeq" id="XP_011074976.1"/>
    </source>
</evidence>